<evidence type="ECO:0000256" key="1">
    <source>
        <dbReference type="ARBA" id="ARBA00023239"/>
    </source>
</evidence>
<dbReference type="InterPro" id="IPR000073">
    <property type="entry name" value="AB_hydrolase_1"/>
</dbReference>
<dbReference type="RefSeq" id="WP_264503130.1">
    <property type="nucleotide sequence ID" value="NZ_JAPDDS010000015.1"/>
</dbReference>
<gene>
    <name evidence="3" type="ORF">OKA04_20720</name>
</gene>
<name>A0ABT3FUD2_9BACT</name>
<keyword evidence="3" id="KW-0378">Hydrolase</keyword>
<dbReference type="PANTHER" id="PTHR42916">
    <property type="entry name" value="2-SUCCINYL-5-ENOLPYRUVYL-6-HYDROXY-3-CYCLOHEXENE-1-CARBOXYLATE SYNTHASE"/>
    <property type="match status" value="1"/>
</dbReference>
<dbReference type="EMBL" id="JAPDDS010000015">
    <property type="protein sequence ID" value="MCW1887175.1"/>
    <property type="molecule type" value="Genomic_DNA"/>
</dbReference>
<feature type="domain" description="AB hydrolase-1" evidence="2">
    <location>
        <begin position="8"/>
        <end position="244"/>
    </location>
</feature>
<sequence>MKGTLWCLHGAVGQAADWQGLAVPGWAVKRVDLWRFLACCPMSMPEFGRALNAEAVADGRSQIADGLSSAIHHLPSTISRNVLVGYSMGARLGLHALLDGGPWDAAVLIAPNPGLESGAERAARREGDAEWAGRALSGEWDDFLDAWNAQPVLAGTGGGHRARLSVHFRREVARSFMDWSLGAQESLWGRLGEIACPVLWCTGERDGKFTALAERAVPALRQGELWIAPGSGHRVPWDAPEAFRAKLGEFLERALS</sequence>
<dbReference type="Gene3D" id="3.40.50.1820">
    <property type="entry name" value="alpha/beta hydrolase"/>
    <property type="match status" value="1"/>
</dbReference>
<keyword evidence="1" id="KW-0456">Lyase</keyword>
<evidence type="ECO:0000259" key="2">
    <source>
        <dbReference type="Pfam" id="PF12697"/>
    </source>
</evidence>
<dbReference type="PANTHER" id="PTHR42916:SF1">
    <property type="entry name" value="PROTEIN PHYLLO, CHLOROPLASTIC"/>
    <property type="match status" value="1"/>
</dbReference>
<dbReference type="Proteomes" id="UP001207930">
    <property type="component" value="Unassembled WGS sequence"/>
</dbReference>
<evidence type="ECO:0000313" key="3">
    <source>
        <dbReference type="EMBL" id="MCW1887175.1"/>
    </source>
</evidence>
<dbReference type="InterPro" id="IPR029058">
    <property type="entry name" value="AB_hydrolase_fold"/>
</dbReference>
<dbReference type="GO" id="GO:0016787">
    <property type="term" value="F:hydrolase activity"/>
    <property type="evidence" value="ECO:0007669"/>
    <property type="project" value="UniProtKB-KW"/>
</dbReference>
<dbReference type="Pfam" id="PF12697">
    <property type="entry name" value="Abhydrolase_6"/>
    <property type="match status" value="1"/>
</dbReference>
<protein>
    <submittedName>
        <fullName evidence="3">Alpha/beta fold hydrolase</fullName>
    </submittedName>
</protein>
<evidence type="ECO:0000313" key="4">
    <source>
        <dbReference type="Proteomes" id="UP001207930"/>
    </source>
</evidence>
<accession>A0ABT3FUD2</accession>
<keyword evidence="4" id="KW-1185">Reference proteome</keyword>
<proteinExistence type="predicted"/>
<comment type="caution">
    <text evidence="3">The sequence shown here is derived from an EMBL/GenBank/DDBJ whole genome shotgun (WGS) entry which is preliminary data.</text>
</comment>
<reference evidence="3 4" key="1">
    <citation type="submission" date="2022-10" db="EMBL/GenBank/DDBJ databases">
        <title>Luteolibacter flavescens strain MCCC 1K03193, whole genome shotgun sequencing project.</title>
        <authorList>
            <person name="Zhao G."/>
            <person name="Shen L."/>
        </authorList>
    </citation>
    <scope>NUCLEOTIDE SEQUENCE [LARGE SCALE GENOMIC DNA]</scope>
    <source>
        <strain evidence="3 4">MCCC 1K03193</strain>
    </source>
</reference>
<dbReference type="SUPFAM" id="SSF53474">
    <property type="entry name" value="alpha/beta-Hydrolases"/>
    <property type="match status" value="1"/>
</dbReference>
<organism evidence="3 4">
    <name type="scientific">Luteolibacter flavescens</name>
    <dbReference type="NCBI Taxonomy" id="1859460"/>
    <lineage>
        <taxon>Bacteria</taxon>
        <taxon>Pseudomonadati</taxon>
        <taxon>Verrucomicrobiota</taxon>
        <taxon>Verrucomicrobiia</taxon>
        <taxon>Verrucomicrobiales</taxon>
        <taxon>Verrucomicrobiaceae</taxon>
        <taxon>Luteolibacter</taxon>
    </lineage>
</organism>